<proteinExistence type="predicted"/>
<keyword evidence="1" id="KW-0472">Membrane</keyword>
<accession>A0A935MQL8</accession>
<dbReference type="AlphaFoldDB" id="A0A935MQL8"/>
<comment type="caution">
    <text evidence="2">The sequence shown here is derived from an EMBL/GenBank/DDBJ whole genome shotgun (WGS) entry which is preliminary data.</text>
</comment>
<organism evidence="2 3">
    <name type="scientific">Candidatus Dechloromonas phosphorivorans</name>
    <dbReference type="NCBI Taxonomy" id="2899244"/>
    <lineage>
        <taxon>Bacteria</taxon>
        <taxon>Pseudomonadati</taxon>
        <taxon>Pseudomonadota</taxon>
        <taxon>Betaproteobacteria</taxon>
        <taxon>Rhodocyclales</taxon>
        <taxon>Azonexaceae</taxon>
        <taxon>Dechloromonas</taxon>
    </lineage>
</organism>
<dbReference type="Proteomes" id="UP000739411">
    <property type="component" value="Unassembled WGS sequence"/>
</dbReference>
<feature type="transmembrane region" description="Helical" evidence="1">
    <location>
        <begin position="6"/>
        <end position="25"/>
    </location>
</feature>
<feature type="transmembrane region" description="Helical" evidence="1">
    <location>
        <begin position="158"/>
        <end position="177"/>
    </location>
</feature>
<feature type="transmembrane region" description="Helical" evidence="1">
    <location>
        <begin position="81"/>
        <end position="101"/>
    </location>
</feature>
<sequence length="188" mass="20237">MNVQAAYGLLAHGLIFGALVTLLPLGQLRARAALLATGLALVAGIAPMMHGTFGTPSLTLLQLALLQLTDKIPTPLSQRPALYLVLFGLIFYPTALGWGPFDPYALGYQPLTLLAALIPIAVALWWRRQNTWLIILALDLAGYASGLFPNLWDALLDPLLFLVAVLVISRGLMQRVVSARLTAKDTQA</sequence>
<gene>
    <name evidence="2" type="ORF">IPJ38_07600</name>
</gene>
<name>A0A935MQL8_9RHOO</name>
<feature type="transmembrane region" description="Helical" evidence="1">
    <location>
        <begin position="133"/>
        <end position="152"/>
    </location>
</feature>
<reference evidence="2 3" key="1">
    <citation type="submission" date="2020-10" db="EMBL/GenBank/DDBJ databases">
        <title>Connecting structure to function with the recovery of over 1000 high-quality activated sludge metagenome-assembled genomes encoding full-length rRNA genes using long-read sequencing.</title>
        <authorList>
            <person name="Singleton C.M."/>
            <person name="Petriglieri F."/>
            <person name="Kristensen J.M."/>
            <person name="Kirkegaard R.H."/>
            <person name="Michaelsen T.Y."/>
            <person name="Andersen M.H."/>
            <person name="Karst S.M."/>
            <person name="Dueholm M.S."/>
            <person name="Nielsen P.H."/>
            <person name="Albertsen M."/>
        </authorList>
    </citation>
    <scope>NUCLEOTIDE SEQUENCE [LARGE SCALE GENOMIC DNA]</scope>
    <source>
        <strain evidence="2">EsbW_18-Q3-R4-48_BATAC.463</strain>
    </source>
</reference>
<evidence type="ECO:0000256" key="1">
    <source>
        <dbReference type="SAM" id="Phobius"/>
    </source>
</evidence>
<keyword evidence="1" id="KW-1133">Transmembrane helix</keyword>
<feature type="transmembrane region" description="Helical" evidence="1">
    <location>
        <begin position="107"/>
        <end position="126"/>
    </location>
</feature>
<evidence type="ECO:0000313" key="3">
    <source>
        <dbReference type="Proteomes" id="UP000739411"/>
    </source>
</evidence>
<protein>
    <submittedName>
        <fullName evidence="2">Uncharacterized protein</fullName>
    </submittedName>
</protein>
<evidence type="ECO:0000313" key="2">
    <source>
        <dbReference type="EMBL" id="MBK7414993.1"/>
    </source>
</evidence>
<keyword evidence="1" id="KW-0812">Transmembrane</keyword>
<dbReference type="EMBL" id="JADJMS010000015">
    <property type="protein sequence ID" value="MBK7414993.1"/>
    <property type="molecule type" value="Genomic_DNA"/>
</dbReference>